<dbReference type="CDD" id="cd10030">
    <property type="entry name" value="UDG-F4_TTUDGA_SPO1dp_like"/>
    <property type="match status" value="1"/>
</dbReference>
<dbReference type="NCBIfam" id="TIGR03914">
    <property type="entry name" value="UDG_fam_dom"/>
    <property type="match status" value="1"/>
</dbReference>
<dbReference type="GO" id="GO:0006281">
    <property type="term" value="P:DNA repair"/>
    <property type="evidence" value="ECO:0007669"/>
    <property type="project" value="UniProtKB-KW"/>
</dbReference>
<keyword evidence="5" id="KW-0227">DNA damage</keyword>
<dbReference type="InterPro" id="IPR005273">
    <property type="entry name" value="Ura-DNA_glyco_family4"/>
</dbReference>
<evidence type="ECO:0000256" key="1">
    <source>
        <dbReference type="ARBA" id="ARBA00006521"/>
    </source>
</evidence>
<keyword evidence="8" id="KW-0411">Iron-sulfur</keyword>
<evidence type="ECO:0000313" key="11">
    <source>
        <dbReference type="EMBL" id="GAK69150.1"/>
    </source>
</evidence>
<dbReference type="EMBL" id="BBJU01000003">
    <property type="protein sequence ID" value="GAK69150.1"/>
    <property type="molecule type" value="Genomic_DNA"/>
</dbReference>
<evidence type="ECO:0000313" key="12">
    <source>
        <dbReference type="Proteomes" id="UP000028701"/>
    </source>
</evidence>
<proteinExistence type="inferred from homology"/>
<dbReference type="InterPro" id="IPR023875">
    <property type="entry name" value="DNA_repair_put"/>
</dbReference>
<protein>
    <recommendedName>
        <fullName evidence="2">Type-4 uracil-DNA glycosylase</fullName>
    </recommendedName>
</protein>
<evidence type="ECO:0000256" key="8">
    <source>
        <dbReference type="ARBA" id="ARBA00023014"/>
    </source>
</evidence>
<evidence type="ECO:0000256" key="9">
    <source>
        <dbReference type="ARBA" id="ARBA00023204"/>
    </source>
</evidence>
<dbReference type="AlphaFoldDB" id="A0A081CR54"/>
<name>A0A081CR54_9HYPH</name>
<dbReference type="InterPro" id="IPR036895">
    <property type="entry name" value="Uracil-DNA_glycosylase-like_sf"/>
</dbReference>
<dbReference type="GO" id="GO:0051539">
    <property type="term" value="F:4 iron, 4 sulfur cluster binding"/>
    <property type="evidence" value="ECO:0007669"/>
    <property type="project" value="UniProtKB-KW"/>
</dbReference>
<evidence type="ECO:0000256" key="2">
    <source>
        <dbReference type="ARBA" id="ARBA00019403"/>
    </source>
</evidence>
<accession>A0A081CR54</accession>
<dbReference type="NCBIfam" id="TIGR00758">
    <property type="entry name" value="UDG_fam4"/>
    <property type="match status" value="1"/>
</dbReference>
<dbReference type="InterPro" id="IPR051536">
    <property type="entry name" value="UDG_Type-4/5"/>
</dbReference>
<feature type="domain" description="Uracil-DNA glycosylase-like" evidence="10">
    <location>
        <begin position="316"/>
        <end position="476"/>
    </location>
</feature>
<keyword evidence="9" id="KW-0234">DNA repair</keyword>
<dbReference type="SMART" id="SM00986">
    <property type="entry name" value="UDG"/>
    <property type="match status" value="1"/>
</dbReference>
<dbReference type="Gene3D" id="3.40.470.10">
    <property type="entry name" value="Uracil-DNA glycosylase-like domain"/>
    <property type="match status" value="1"/>
</dbReference>
<dbReference type="NCBIfam" id="TIGR03915">
    <property type="entry name" value="SAM_7_link_chp"/>
    <property type="match status" value="1"/>
</dbReference>
<dbReference type="RefSeq" id="WP_045228711.1">
    <property type="nucleotide sequence ID" value="NZ_BBJU01000003.1"/>
</dbReference>
<dbReference type="InterPro" id="IPR005122">
    <property type="entry name" value="Uracil-DNA_glycosylase-like"/>
</dbReference>
<dbReference type="eggNOG" id="COG1573">
    <property type="taxonomic scope" value="Bacteria"/>
</dbReference>
<dbReference type="GO" id="GO:0097506">
    <property type="term" value="F:deaminated base DNA N-glycosylase activity"/>
    <property type="evidence" value="ECO:0007669"/>
    <property type="project" value="UniProtKB-ARBA"/>
</dbReference>
<comment type="caution">
    <text evidence="11">The sequence shown here is derived from an EMBL/GenBank/DDBJ whole genome shotgun (WGS) entry which is preliminary data.</text>
</comment>
<keyword evidence="3" id="KW-0004">4Fe-4S</keyword>
<evidence type="ECO:0000256" key="5">
    <source>
        <dbReference type="ARBA" id="ARBA00022763"/>
    </source>
</evidence>
<sequence length="494" mass="56171">MYRVSLEGRGDFGEWRDAARAFLSANVAPHEIEWRLRGEETGLFGFEEGDRVPQAVVGASVNVPAAFMPFAQTIICHSDPTRFALLYRLLWRLGQDRALLEFKSDPDVAEARKMEKSVRRDSHKMTAFVRFKEVPLPQDCVGRRQFIAWFEPDHFIVERKAAFFQRRFTDMDWLILTPKGSARWDGETLETSRLSAEQPDLSDETDELWRTYYANIFNPARLKIKAMTAEMPKKYWKNLPEADLIPDLILNAERRVLEMGAKAATEPQLFHHRLQAAADSKPVPTLPDADTLEGLKHEAQGCTLCPLHCKATQTVFGEGPANADVMIVGEQPGDVEDLAGRPFVGPAGKVFDQVLGETGMDRKAIYVTNAVKHFKYEARGKKRIHQRPDAGEVQRCRWWLTREIDLVQPKLIVAMGATAVFALTELREKLSDLRGKPMPMEGGRMLFITVHPSYLLRIPDEQKKREEMQKFREDMQAVHRLMETVQAAPAIVSG</sequence>
<organism evidence="11 12">
    <name type="scientific">Agrobacterium rubi TR3 = NBRC 13261</name>
    <dbReference type="NCBI Taxonomy" id="1368415"/>
    <lineage>
        <taxon>Bacteria</taxon>
        <taxon>Pseudomonadati</taxon>
        <taxon>Pseudomonadota</taxon>
        <taxon>Alphaproteobacteria</taxon>
        <taxon>Hyphomicrobiales</taxon>
        <taxon>Rhizobiaceae</taxon>
        <taxon>Rhizobium/Agrobacterium group</taxon>
        <taxon>Agrobacterium</taxon>
    </lineage>
</organism>
<evidence type="ECO:0000256" key="7">
    <source>
        <dbReference type="ARBA" id="ARBA00023004"/>
    </source>
</evidence>
<keyword evidence="4" id="KW-0479">Metal-binding</keyword>
<keyword evidence="7" id="KW-0408">Iron</keyword>
<dbReference type="SUPFAM" id="SSF52141">
    <property type="entry name" value="Uracil-DNA glycosylase-like"/>
    <property type="match status" value="1"/>
</dbReference>
<evidence type="ECO:0000256" key="4">
    <source>
        <dbReference type="ARBA" id="ARBA00022723"/>
    </source>
</evidence>
<dbReference type="Proteomes" id="UP000028701">
    <property type="component" value="Unassembled WGS sequence"/>
</dbReference>
<evidence type="ECO:0000259" key="10">
    <source>
        <dbReference type="SMART" id="SM00986"/>
    </source>
</evidence>
<dbReference type="Pfam" id="PF13566">
    <property type="entry name" value="DUF4130"/>
    <property type="match status" value="1"/>
</dbReference>
<reference evidence="11 12" key="1">
    <citation type="submission" date="2014-08" db="EMBL/GenBank/DDBJ databases">
        <title>Whole genome shotgun sequence of Rhizobium rubi NBRC 13261.</title>
        <authorList>
            <person name="Katano-Makiyama Y."/>
            <person name="Hosoyama A."/>
            <person name="Hashimoto M."/>
            <person name="Hosoyama Y."/>
            <person name="Noguchi M."/>
            <person name="Tsuchikane K."/>
            <person name="Uohara A."/>
            <person name="Ohji S."/>
            <person name="Ichikawa N."/>
            <person name="Kimura A."/>
            <person name="Yamazoe A."/>
            <person name="Fujita N."/>
        </authorList>
    </citation>
    <scope>NUCLEOTIDE SEQUENCE [LARGE SCALE GENOMIC DNA]</scope>
    <source>
        <strain evidence="11 12">NBRC 13261</strain>
    </source>
</reference>
<evidence type="ECO:0000256" key="3">
    <source>
        <dbReference type="ARBA" id="ARBA00022485"/>
    </source>
</evidence>
<dbReference type="GO" id="GO:0046872">
    <property type="term" value="F:metal ion binding"/>
    <property type="evidence" value="ECO:0007669"/>
    <property type="project" value="UniProtKB-KW"/>
</dbReference>
<evidence type="ECO:0000256" key="6">
    <source>
        <dbReference type="ARBA" id="ARBA00022801"/>
    </source>
</evidence>
<dbReference type="PANTHER" id="PTHR33693">
    <property type="entry name" value="TYPE-5 URACIL-DNA GLYCOSYLASE"/>
    <property type="match status" value="1"/>
</dbReference>
<dbReference type="InterPro" id="IPR025404">
    <property type="entry name" value="DUF4130"/>
</dbReference>
<comment type="similarity">
    <text evidence="1">Belongs to the uracil-DNA glycosylase (UDG) superfamily. Type 4 (UDGa) family.</text>
</comment>
<dbReference type="SMART" id="SM00987">
    <property type="entry name" value="UreE_C"/>
    <property type="match status" value="1"/>
</dbReference>
<dbReference type="PANTHER" id="PTHR33693:SF9">
    <property type="entry name" value="TYPE-4 URACIL-DNA GLYCOSYLASE"/>
    <property type="match status" value="1"/>
</dbReference>
<dbReference type="OrthoDB" id="5290748at2"/>
<keyword evidence="6" id="KW-0378">Hydrolase</keyword>
<gene>
    <name evidence="11" type="ORF">RRU01S_03_03230</name>
</gene>
<dbReference type="Pfam" id="PF03167">
    <property type="entry name" value="UDG"/>
    <property type="match status" value="1"/>
</dbReference>